<dbReference type="GeneTree" id="ENSGT00940000162761"/>
<dbReference type="Ensembl" id="ENSDCDT00010062776.1">
    <property type="protein sequence ID" value="ENSDCDP00010052292.1"/>
    <property type="gene ID" value="ENSDCDG00010030613.1"/>
</dbReference>
<comment type="subcellular location">
    <subcellularLocation>
        <location evidence="1">Membrane</location>
        <topology evidence="1">Multi-pass membrane protein</topology>
    </subcellularLocation>
</comment>
<evidence type="ECO:0000256" key="3">
    <source>
        <dbReference type="ARBA" id="ARBA00022989"/>
    </source>
</evidence>
<proteinExistence type="predicted"/>
<keyword evidence="8" id="KW-1185">Reference proteome</keyword>
<keyword evidence="3 6" id="KW-1133">Transmembrane helix</keyword>
<feature type="transmembrane region" description="Helical" evidence="6">
    <location>
        <begin position="23"/>
        <end position="47"/>
    </location>
</feature>
<feature type="transmembrane region" description="Helical" evidence="6">
    <location>
        <begin position="152"/>
        <end position="178"/>
    </location>
</feature>
<evidence type="ECO:0000256" key="5">
    <source>
        <dbReference type="ARBA" id="ARBA00023224"/>
    </source>
</evidence>
<feature type="transmembrane region" description="Helical" evidence="6">
    <location>
        <begin position="198"/>
        <end position="217"/>
    </location>
</feature>
<organism evidence="7 8">
    <name type="scientific">Denticeps clupeoides</name>
    <name type="common">denticle herring</name>
    <dbReference type="NCBI Taxonomy" id="299321"/>
    <lineage>
        <taxon>Eukaryota</taxon>
        <taxon>Metazoa</taxon>
        <taxon>Chordata</taxon>
        <taxon>Craniata</taxon>
        <taxon>Vertebrata</taxon>
        <taxon>Euteleostomi</taxon>
        <taxon>Actinopterygii</taxon>
        <taxon>Neopterygii</taxon>
        <taxon>Teleostei</taxon>
        <taxon>Clupei</taxon>
        <taxon>Clupeiformes</taxon>
        <taxon>Denticipitoidei</taxon>
        <taxon>Denticipitidae</taxon>
        <taxon>Denticeps</taxon>
    </lineage>
</organism>
<protein>
    <recommendedName>
        <fullName evidence="9">G-protein coupled receptors family 1 profile domain-containing protein</fullName>
    </recommendedName>
</protein>
<dbReference type="PANTHER" id="PTHR26451">
    <property type="entry name" value="G_PROTEIN_RECEP_F1_2 DOMAIN-CONTAINING PROTEIN"/>
    <property type="match status" value="1"/>
</dbReference>
<name>A0AAY4E3G2_9TELE</name>
<dbReference type="Gene3D" id="1.20.1070.10">
    <property type="entry name" value="Rhodopsin 7-helix transmembrane proteins"/>
    <property type="match status" value="2"/>
</dbReference>
<dbReference type="InterPro" id="IPR000725">
    <property type="entry name" value="Olfact_rcpt"/>
</dbReference>
<evidence type="ECO:0000256" key="1">
    <source>
        <dbReference type="ARBA" id="ARBA00004141"/>
    </source>
</evidence>
<evidence type="ECO:0000313" key="8">
    <source>
        <dbReference type="Proteomes" id="UP000694580"/>
    </source>
</evidence>
<evidence type="ECO:0000256" key="2">
    <source>
        <dbReference type="ARBA" id="ARBA00022692"/>
    </source>
</evidence>
<keyword evidence="4 6" id="KW-0472">Membrane</keyword>
<dbReference type="Proteomes" id="UP000694580">
    <property type="component" value="Chromosome 19"/>
</dbReference>
<accession>A0AAY4E3G2</accession>
<dbReference type="Pfam" id="PF13853">
    <property type="entry name" value="7tm_4"/>
    <property type="match status" value="2"/>
</dbReference>
<gene>
    <name evidence="7" type="primary">LOC114769633</name>
</gene>
<evidence type="ECO:0000256" key="4">
    <source>
        <dbReference type="ARBA" id="ARBA00023136"/>
    </source>
</evidence>
<dbReference type="SUPFAM" id="SSF81321">
    <property type="entry name" value="Family A G protein-coupled receptor-like"/>
    <property type="match status" value="1"/>
</dbReference>
<feature type="transmembrane region" description="Helical" evidence="6">
    <location>
        <begin position="101"/>
        <end position="120"/>
    </location>
</feature>
<evidence type="ECO:0000313" key="7">
    <source>
        <dbReference type="Ensembl" id="ENSDCDP00010052292.1"/>
    </source>
</evidence>
<keyword evidence="5" id="KW-0807">Transducer</keyword>
<evidence type="ECO:0000256" key="6">
    <source>
        <dbReference type="SAM" id="Phobius"/>
    </source>
</evidence>
<dbReference type="GO" id="GO:0005549">
    <property type="term" value="F:odorant binding"/>
    <property type="evidence" value="ECO:0007669"/>
    <property type="project" value="TreeGrafter"/>
</dbReference>
<keyword evidence="2 6" id="KW-0812">Transmembrane</keyword>
<reference evidence="7" key="2">
    <citation type="submission" date="2025-08" db="UniProtKB">
        <authorList>
            <consortium name="Ensembl"/>
        </authorList>
    </citation>
    <scope>IDENTIFICATION</scope>
</reference>
<dbReference type="GO" id="GO:0007186">
    <property type="term" value="P:G protein-coupled receptor signaling pathway"/>
    <property type="evidence" value="ECO:0007669"/>
    <property type="project" value="InterPro"/>
</dbReference>
<reference evidence="7" key="3">
    <citation type="submission" date="2025-09" db="UniProtKB">
        <authorList>
            <consortium name="Ensembl"/>
        </authorList>
    </citation>
    <scope>IDENTIFICATION</scope>
</reference>
<evidence type="ECO:0008006" key="9">
    <source>
        <dbReference type="Google" id="ProtNLM"/>
    </source>
</evidence>
<dbReference type="AlphaFoldDB" id="A0AAY4E3G2"/>
<dbReference type="GO" id="GO:0004984">
    <property type="term" value="F:olfactory receptor activity"/>
    <property type="evidence" value="ECO:0007669"/>
    <property type="project" value="InterPro"/>
</dbReference>
<dbReference type="PANTHER" id="PTHR26451:SF989">
    <property type="entry name" value="G-PROTEIN COUPLED RECEPTORS FAMILY 1 PROFILE DOMAIN-CONTAINING PROTEIN"/>
    <property type="match status" value="1"/>
</dbReference>
<dbReference type="GO" id="GO:0016020">
    <property type="term" value="C:membrane"/>
    <property type="evidence" value="ECO:0007669"/>
    <property type="project" value="UniProtKB-SubCell"/>
</dbReference>
<sequence length="267" mass="30244">MDNRSTYSNILHLDALVTSEASVFPVFFLLLLAYLTLLVSNAGVLILIIKERSLHQPMYLLFCNLSINDMIGNSVLLPRLLSDMVSTEKLITYGECATQVFMGHINVTIAFIFILVGLTLRLSRCRSYLMNSYCDNASLFKLSCEDLSVNNIYGLFFTVMLFCSSMGSIAVTYIRIAIVCWKKKSKDLNSKAMQTCASHLVLYLIMLCTGLLTITLHRFTEFPFLRKLAQILFQIVPGNLNPVIYGIQTKALRQKIAQIFHRKVLQE</sequence>
<reference evidence="7 8" key="1">
    <citation type="submission" date="2020-06" db="EMBL/GenBank/DDBJ databases">
        <authorList>
            <consortium name="Wellcome Sanger Institute Data Sharing"/>
        </authorList>
    </citation>
    <scope>NUCLEOTIDE SEQUENCE [LARGE SCALE GENOMIC DNA]</scope>
</reference>
<dbReference type="InterPro" id="IPR052921">
    <property type="entry name" value="GPCR1_Superfamily_Member"/>
</dbReference>